<dbReference type="EnsemblPlants" id="Solyc09g055235.1.1">
    <property type="protein sequence ID" value="Solyc09g055235.1.1"/>
    <property type="gene ID" value="Solyc09g055235.1"/>
</dbReference>
<organism evidence="2">
    <name type="scientific">Solanum lycopersicum</name>
    <name type="common">Tomato</name>
    <name type="synonym">Lycopersicon esculentum</name>
    <dbReference type="NCBI Taxonomy" id="4081"/>
    <lineage>
        <taxon>Eukaryota</taxon>
        <taxon>Viridiplantae</taxon>
        <taxon>Streptophyta</taxon>
        <taxon>Embryophyta</taxon>
        <taxon>Tracheophyta</taxon>
        <taxon>Spermatophyta</taxon>
        <taxon>Magnoliopsida</taxon>
        <taxon>eudicotyledons</taxon>
        <taxon>Gunneridae</taxon>
        <taxon>Pentapetalae</taxon>
        <taxon>asterids</taxon>
        <taxon>lamiids</taxon>
        <taxon>Solanales</taxon>
        <taxon>Solanaceae</taxon>
        <taxon>Solanoideae</taxon>
        <taxon>Solaneae</taxon>
        <taxon>Solanum</taxon>
        <taxon>Solanum subgen. Lycopersicon</taxon>
    </lineage>
</organism>
<dbReference type="STRING" id="4081.A0A3Q7I1H2"/>
<dbReference type="InterPro" id="IPR043502">
    <property type="entry name" value="DNA/RNA_pol_sf"/>
</dbReference>
<protein>
    <recommendedName>
        <fullName evidence="1">Reverse transcriptase Ty1/copia-type domain-containing protein</fullName>
    </recommendedName>
</protein>
<dbReference type="SUPFAM" id="SSF56672">
    <property type="entry name" value="DNA/RNA polymerases"/>
    <property type="match status" value="1"/>
</dbReference>
<dbReference type="AlphaFoldDB" id="A0A3Q7I1H2"/>
<dbReference type="PANTHER" id="PTHR11439:SF444">
    <property type="entry name" value="HELICASE ATP-BINDING DOMAIN-CONTAINING PROTEIN"/>
    <property type="match status" value="1"/>
</dbReference>
<reference evidence="2" key="2">
    <citation type="submission" date="2019-01" db="UniProtKB">
        <authorList>
            <consortium name="EnsemblPlants"/>
        </authorList>
    </citation>
    <scope>IDENTIFICATION</scope>
    <source>
        <strain evidence="2">cv. Heinz 1706</strain>
    </source>
</reference>
<feature type="domain" description="Reverse transcriptase Ty1/copia-type" evidence="1">
    <location>
        <begin position="2"/>
        <end position="66"/>
    </location>
</feature>
<sequence>MRLIQETKSILQTNFKIKDLGELKFFLGIEFARSSEGIFLMHQRKYALELISDLGLGGTKLVGAPVEVNQKFTSIVFDQHVHSQHDPVLNDPGPYQRLVGRLLYLTVTRADISFAIQNLSQFMHSTKQSHMEAATRVVKYIKQAPGVGILMSSTVSSKLQAYCDVDWGSCLTTRKSVSGYAVKIAD</sequence>
<dbReference type="OMA" id="TKQSHME"/>
<proteinExistence type="predicted"/>
<evidence type="ECO:0000313" key="3">
    <source>
        <dbReference type="Proteomes" id="UP000004994"/>
    </source>
</evidence>
<reference evidence="2" key="1">
    <citation type="journal article" date="2012" name="Nature">
        <title>The tomato genome sequence provides insights into fleshy fruit evolution.</title>
        <authorList>
            <consortium name="Tomato Genome Consortium"/>
        </authorList>
    </citation>
    <scope>NUCLEOTIDE SEQUENCE [LARGE SCALE GENOMIC DNA]</scope>
    <source>
        <strain evidence="2">cv. Heinz 1706</strain>
    </source>
</reference>
<keyword evidence="3" id="KW-1185">Reference proteome</keyword>
<dbReference type="InParanoid" id="A0A3Q7I1H2"/>
<evidence type="ECO:0000313" key="2">
    <source>
        <dbReference type="EnsemblPlants" id="Solyc09g055235.1.1"/>
    </source>
</evidence>
<dbReference type="PANTHER" id="PTHR11439">
    <property type="entry name" value="GAG-POL-RELATED RETROTRANSPOSON"/>
    <property type="match status" value="1"/>
</dbReference>
<dbReference type="InterPro" id="IPR013103">
    <property type="entry name" value="RVT_2"/>
</dbReference>
<name>A0A3Q7I1H2_SOLLC</name>
<accession>A0A3Q7I1H2</accession>
<evidence type="ECO:0000259" key="1">
    <source>
        <dbReference type="Pfam" id="PF07727"/>
    </source>
</evidence>
<dbReference type="Proteomes" id="UP000004994">
    <property type="component" value="Chromosome 9"/>
</dbReference>
<dbReference type="Gramene" id="Solyc09g055235.1.1">
    <property type="protein sequence ID" value="Solyc09g055235.1.1"/>
    <property type="gene ID" value="Solyc09g055235.1"/>
</dbReference>
<dbReference type="Pfam" id="PF07727">
    <property type="entry name" value="RVT_2"/>
    <property type="match status" value="1"/>
</dbReference>